<organism evidence="1 2">
    <name type="scientific">Vagococcus vulneris</name>
    <dbReference type="NCBI Taxonomy" id="1977869"/>
    <lineage>
        <taxon>Bacteria</taxon>
        <taxon>Bacillati</taxon>
        <taxon>Bacillota</taxon>
        <taxon>Bacilli</taxon>
        <taxon>Lactobacillales</taxon>
        <taxon>Enterococcaceae</taxon>
        <taxon>Vagococcus</taxon>
    </lineage>
</organism>
<evidence type="ECO:0000313" key="1">
    <source>
        <dbReference type="EMBL" id="RST99347.1"/>
    </source>
</evidence>
<dbReference type="OrthoDB" id="2389779at2"/>
<proteinExistence type="predicted"/>
<sequence>MYQVLTTFSENEPWWFFEDWQQDIKSEQTFDTLSEAYAYFDEVCEVYTQKYSHYRGKTDYLMAYWNENELIYCEDCDEDLQAFHGVMLVENYQKISTGENKENETANYRRKAKCCQRHS</sequence>
<keyword evidence="2" id="KW-1185">Reference proteome</keyword>
<gene>
    <name evidence="1" type="ORF">CBF37_05090</name>
</gene>
<protein>
    <submittedName>
        <fullName evidence="1">Uncharacterized protein</fullName>
    </submittedName>
</protein>
<dbReference type="RefSeq" id="WP_125983665.1">
    <property type="nucleotide sequence ID" value="NZ_NGJS01000005.1"/>
</dbReference>
<dbReference type="EMBL" id="NGJS01000005">
    <property type="protein sequence ID" value="RST99347.1"/>
    <property type="molecule type" value="Genomic_DNA"/>
</dbReference>
<reference evidence="1 2" key="1">
    <citation type="submission" date="2017-05" db="EMBL/GenBank/DDBJ databases">
        <title>Vagococcus spp. assemblies.</title>
        <authorList>
            <person name="Gulvik C.A."/>
        </authorList>
    </citation>
    <scope>NUCLEOTIDE SEQUENCE [LARGE SCALE GENOMIC DNA]</scope>
    <source>
        <strain evidence="1 2">SS1995</strain>
    </source>
</reference>
<comment type="caution">
    <text evidence="1">The sequence shown here is derived from an EMBL/GenBank/DDBJ whole genome shotgun (WGS) entry which is preliminary data.</text>
</comment>
<evidence type="ECO:0000313" key="2">
    <source>
        <dbReference type="Proteomes" id="UP000287857"/>
    </source>
</evidence>
<dbReference type="Proteomes" id="UP000287857">
    <property type="component" value="Unassembled WGS sequence"/>
</dbReference>
<dbReference type="AlphaFoldDB" id="A0A429ZZA5"/>
<name>A0A429ZZA5_9ENTE</name>
<accession>A0A429ZZA5</accession>
<dbReference type="InterPro" id="IPR010434">
    <property type="entry name" value="DUF1033"/>
</dbReference>
<dbReference type="Pfam" id="PF06279">
    <property type="entry name" value="DUF1033"/>
    <property type="match status" value="1"/>
</dbReference>